<evidence type="ECO:0000256" key="2">
    <source>
        <dbReference type="ARBA" id="ARBA00023242"/>
    </source>
</evidence>
<dbReference type="InterPro" id="IPR004871">
    <property type="entry name" value="RSE1/DDB1/CPSF1_C"/>
</dbReference>
<organism evidence="5 6">
    <name type="scientific">Caenorhabditis auriculariae</name>
    <dbReference type="NCBI Taxonomy" id="2777116"/>
    <lineage>
        <taxon>Eukaryota</taxon>
        <taxon>Metazoa</taxon>
        <taxon>Ecdysozoa</taxon>
        <taxon>Nematoda</taxon>
        <taxon>Chromadorea</taxon>
        <taxon>Rhabditida</taxon>
        <taxon>Rhabditina</taxon>
        <taxon>Rhabditomorpha</taxon>
        <taxon>Rhabditoidea</taxon>
        <taxon>Rhabditidae</taxon>
        <taxon>Peloderinae</taxon>
        <taxon>Caenorhabditis</taxon>
    </lineage>
</organism>
<dbReference type="Gene3D" id="1.10.150.910">
    <property type="match status" value="1"/>
</dbReference>
<evidence type="ECO:0000313" key="5">
    <source>
        <dbReference type="EMBL" id="CAD6195500.1"/>
    </source>
</evidence>
<dbReference type="GO" id="GO:0005634">
    <property type="term" value="C:nucleus"/>
    <property type="evidence" value="ECO:0007669"/>
    <property type="project" value="UniProtKB-SubCell"/>
</dbReference>
<dbReference type="EMBL" id="CAJGYM010000056">
    <property type="protein sequence ID" value="CAD6195500.1"/>
    <property type="molecule type" value="Genomic_DNA"/>
</dbReference>
<reference evidence="5" key="1">
    <citation type="submission" date="2020-10" db="EMBL/GenBank/DDBJ databases">
        <authorList>
            <person name="Kikuchi T."/>
        </authorList>
    </citation>
    <scope>NUCLEOTIDE SEQUENCE</scope>
    <source>
        <strain evidence="5">NKZ352</strain>
    </source>
</reference>
<dbReference type="PANTHER" id="PTHR10644">
    <property type="entry name" value="DNA REPAIR/RNA PROCESSING CPSF FAMILY"/>
    <property type="match status" value="1"/>
</dbReference>
<comment type="subcellular location">
    <subcellularLocation>
        <location evidence="1">Nucleus</location>
    </subcellularLocation>
</comment>
<dbReference type="Gene3D" id="2.130.10.10">
    <property type="entry name" value="YVTN repeat-like/Quinoprotein amine dehydrogenase"/>
    <property type="match status" value="1"/>
</dbReference>
<keyword evidence="6" id="KW-1185">Reference proteome</keyword>
<dbReference type="FunFam" id="1.10.150.910:FF:000002">
    <property type="entry name" value="Splicing factor 3B subunit 3"/>
    <property type="match status" value="1"/>
</dbReference>
<protein>
    <recommendedName>
        <fullName evidence="4">RSE1/DDB1/CPSF1 C-terminal domain-containing protein</fullName>
    </recommendedName>
</protein>
<dbReference type="Proteomes" id="UP000835052">
    <property type="component" value="Unassembled WGS sequence"/>
</dbReference>
<dbReference type="Pfam" id="PF03178">
    <property type="entry name" value="CPSF_A"/>
    <property type="match status" value="1"/>
</dbReference>
<gene>
    <name evidence="5" type="ORF">CAUJ_LOCUS11419</name>
</gene>
<accession>A0A8S1HR00</accession>
<proteinExistence type="inferred from homology"/>
<sequence length="234" mass="26225">MNFPVSIVDIKSTGQRIIVSDVQESIHFLRYRKVDNQLVIFADDTTPRYVTCVCVLDYHTVAVGDKFGNVALLRLPERVNEDIQEDPTASRSMWDRGVLNGASQKVDLVANFYVGDMVTSLQKTSLVPGASEALVYTTIGGAIGCFVTFLSKDELDFFTNLEMHVRSEFPPLCGRDHLTFRSYYAPCKSVIDGEICEQFSLMPSEKQKAVAEELGKSVSEISKKLEDIRTRFAF</sequence>
<evidence type="ECO:0000313" key="6">
    <source>
        <dbReference type="Proteomes" id="UP000835052"/>
    </source>
</evidence>
<evidence type="ECO:0000256" key="3">
    <source>
        <dbReference type="ARBA" id="ARBA00038266"/>
    </source>
</evidence>
<evidence type="ECO:0000256" key="1">
    <source>
        <dbReference type="ARBA" id="ARBA00004123"/>
    </source>
</evidence>
<keyword evidence="2" id="KW-0539">Nucleus</keyword>
<dbReference type="InterPro" id="IPR015943">
    <property type="entry name" value="WD40/YVTN_repeat-like_dom_sf"/>
</dbReference>
<dbReference type="GO" id="GO:0003676">
    <property type="term" value="F:nucleic acid binding"/>
    <property type="evidence" value="ECO:0007669"/>
    <property type="project" value="InterPro"/>
</dbReference>
<dbReference type="OrthoDB" id="436637at2759"/>
<feature type="domain" description="RSE1/DDB1/CPSF1 C-terminal" evidence="4">
    <location>
        <begin position="4"/>
        <end position="200"/>
    </location>
</feature>
<comment type="caution">
    <text evidence="5">The sequence shown here is derived from an EMBL/GenBank/DDBJ whole genome shotgun (WGS) entry which is preliminary data.</text>
</comment>
<dbReference type="AlphaFoldDB" id="A0A8S1HR00"/>
<comment type="similarity">
    <text evidence="3">Belongs to the RSE1 family.</text>
</comment>
<name>A0A8S1HR00_9PELO</name>
<evidence type="ECO:0000259" key="4">
    <source>
        <dbReference type="Pfam" id="PF03178"/>
    </source>
</evidence>
<dbReference type="InterPro" id="IPR050358">
    <property type="entry name" value="RSE1/DDB1/CFT1"/>
</dbReference>